<dbReference type="EMBL" id="MGFG01000021">
    <property type="protein sequence ID" value="OGM00900.1"/>
    <property type="molecule type" value="Genomic_DNA"/>
</dbReference>
<reference evidence="2 3" key="1">
    <citation type="journal article" date="2016" name="Nat. Commun.">
        <title>Thousands of microbial genomes shed light on interconnected biogeochemical processes in an aquifer system.</title>
        <authorList>
            <person name="Anantharaman K."/>
            <person name="Brown C.T."/>
            <person name="Hug L.A."/>
            <person name="Sharon I."/>
            <person name="Castelle C.J."/>
            <person name="Probst A.J."/>
            <person name="Thomas B.C."/>
            <person name="Singh A."/>
            <person name="Wilkins M.J."/>
            <person name="Karaoz U."/>
            <person name="Brodie E.L."/>
            <person name="Williams K.H."/>
            <person name="Hubbard S.S."/>
            <person name="Banfield J.F."/>
        </authorList>
    </citation>
    <scope>NUCLEOTIDE SEQUENCE [LARGE SCALE GENOMIC DNA]</scope>
</reference>
<evidence type="ECO:0000313" key="2">
    <source>
        <dbReference type="EMBL" id="OGM00900.1"/>
    </source>
</evidence>
<sequence length="795" mass="89827">MSLEGRDTPPPIPQPDRPNPDQTEIDLPLEETIKLTEADFEPLEETITLTEADLEPPEKTPNPTKKTTLPTPPDFLAHDNTMLRHSEPEIPIYIDRSETTMTLSEEDLEPLEDNDRTEASPAPEMTQVMSQEELLKIAQASNEAPSQPPSLQSNLKQERSEIETGYDLPKKRPQRIPQTFIQNRPPEQISKTFTQDQPAGLAETRVSSPEYEEINIEVDSKKVERLNFGLQFDLALESLKEFSKREYPTTEEKKENYRRKFNRQVAKLVTNIESDPSASQRIEDLLQHEERLHEYERFKQGTPFLVKGEGKRLFAAVGLKLFERDPYGFAEKFGYGHQMFTPRAERIKIATRLVNKEPIGPGNSAEQLVEMDVLLPEEVAGILYNLKGLAKMELAIKIKSAQEGDPLWETKESLEKVKHYTKLRKDLSKAIQVEMPELALANETSLKQEEKLSQKITKTVPVGHGVTAPLVAQTKDKVHGVYKPNLHEPGNARGDGTGGHHFRISQRKGDTVGSEVLVSLVGQLCGLRRSLPTPYVNGPIGPGTIQRMINGETLASSNDWIDGSGDIASDYQADFEDIAALDALTIGSDRHSNNMIINRKLRAVWPIDNGLNYVEENVPIEEIADSIADRMDWSELIGIPFNEMDELDRQKIEKAYAYMTPDNDVISVPVAFFENKSMSQGLHQRLSRLQEILEKEDGEVHRVLLETHKLFFGEKKGQRLFDRLKNRLNSMVTAKIFPENSPIFERRMGENLRQKIKMRKNQLPGNKGPSLPPPLPGAKRSVKPPPLPNRLAAND</sequence>
<name>A0A1F7WDM2_9BACT</name>
<feature type="compositionally biased region" description="Polar residues" evidence="1">
    <location>
        <begin position="141"/>
        <end position="155"/>
    </location>
</feature>
<organism evidence="2 3">
    <name type="scientific">Candidatus Uhrbacteria bacterium RIFOXYC2_FULL_47_19</name>
    <dbReference type="NCBI Taxonomy" id="1802424"/>
    <lineage>
        <taxon>Bacteria</taxon>
        <taxon>Candidatus Uhriibacteriota</taxon>
    </lineage>
</organism>
<feature type="region of interest" description="Disordered" evidence="1">
    <location>
        <begin position="1"/>
        <end position="126"/>
    </location>
</feature>
<evidence type="ECO:0000313" key="3">
    <source>
        <dbReference type="Proteomes" id="UP000176988"/>
    </source>
</evidence>
<feature type="region of interest" description="Disordered" evidence="1">
    <location>
        <begin position="486"/>
        <end position="507"/>
    </location>
</feature>
<gene>
    <name evidence="2" type="ORF">A2480_00165</name>
</gene>
<comment type="caution">
    <text evidence="2">The sequence shown here is derived from an EMBL/GenBank/DDBJ whole genome shotgun (WGS) entry which is preliminary data.</text>
</comment>
<dbReference type="STRING" id="1802424.A2480_00165"/>
<proteinExistence type="predicted"/>
<feature type="region of interest" description="Disordered" evidence="1">
    <location>
        <begin position="141"/>
        <end position="172"/>
    </location>
</feature>
<feature type="compositionally biased region" description="Pro residues" evidence="1">
    <location>
        <begin position="8"/>
        <end position="17"/>
    </location>
</feature>
<protein>
    <submittedName>
        <fullName evidence="2">Uncharacterized protein</fullName>
    </submittedName>
</protein>
<dbReference type="Proteomes" id="UP000176988">
    <property type="component" value="Unassembled WGS sequence"/>
</dbReference>
<feature type="region of interest" description="Disordered" evidence="1">
    <location>
        <begin position="758"/>
        <end position="795"/>
    </location>
</feature>
<dbReference type="AlphaFoldDB" id="A0A1F7WDM2"/>
<evidence type="ECO:0000256" key="1">
    <source>
        <dbReference type="SAM" id="MobiDB-lite"/>
    </source>
</evidence>
<accession>A0A1F7WDM2</accession>